<keyword evidence="1" id="KW-0472">Membrane</keyword>
<organism evidence="3 4">
    <name type="scientific">Paeniglutamicibacter gangotriensis</name>
    <dbReference type="NCBI Taxonomy" id="254787"/>
    <lineage>
        <taxon>Bacteria</taxon>
        <taxon>Bacillati</taxon>
        <taxon>Actinomycetota</taxon>
        <taxon>Actinomycetes</taxon>
        <taxon>Micrococcales</taxon>
        <taxon>Micrococcaceae</taxon>
        <taxon>Paeniglutamicibacter</taxon>
    </lineage>
</organism>
<feature type="transmembrane region" description="Helical" evidence="1">
    <location>
        <begin position="24"/>
        <end position="46"/>
    </location>
</feature>
<name>A0A5B0EAK0_9MICC</name>
<keyword evidence="1" id="KW-0812">Transmembrane</keyword>
<feature type="domain" description="YrhK" evidence="2">
    <location>
        <begin position="23"/>
        <end position="75"/>
    </location>
</feature>
<protein>
    <submittedName>
        <fullName evidence="3">N-acetyl-gamma-glutamyl-phosphate reductase</fullName>
    </submittedName>
</protein>
<evidence type="ECO:0000313" key="4">
    <source>
        <dbReference type="Proteomes" id="UP000323856"/>
    </source>
</evidence>
<dbReference type="Pfam" id="PF14145">
    <property type="entry name" value="YrhK"/>
    <property type="match status" value="1"/>
</dbReference>
<keyword evidence="1" id="KW-1133">Transmembrane helix</keyword>
<evidence type="ECO:0000313" key="3">
    <source>
        <dbReference type="EMBL" id="KAA0975738.1"/>
    </source>
</evidence>
<dbReference type="Proteomes" id="UP000323856">
    <property type="component" value="Unassembled WGS sequence"/>
</dbReference>
<dbReference type="EMBL" id="VOBL01000014">
    <property type="protein sequence ID" value="KAA0975738.1"/>
    <property type="molecule type" value="Genomic_DNA"/>
</dbReference>
<accession>A0A5B0EAK0</accession>
<dbReference type="RefSeq" id="WP_149620068.1">
    <property type="nucleotide sequence ID" value="NZ_JBITUG010000009.1"/>
</dbReference>
<sequence>MPLFNPGNHTINPENAKLYAAVEIAYTSVDFAAAGLFIVGSVLFFNESTMNAGTWCFLLGSICFALKPTLRLGRELMYAKRDKVDLLAKRAEGSR</sequence>
<dbReference type="AlphaFoldDB" id="A0A5B0EAK0"/>
<comment type="caution">
    <text evidence="3">The sequence shown here is derived from an EMBL/GenBank/DDBJ whole genome shotgun (WGS) entry which is preliminary data.</text>
</comment>
<gene>
    <name evidence="3" type="ORF">FQ154_13085</name>
</gene>
<proteinExistence type="predicted"/>
<reference evidence="3 4" key="1">
    <citation type="submission" date="2019-07" db="EMBL/GenBank/DDBJ databases">
        <title>Analysis of the biochemical properties, biological activity and biotechnological potential of siderophores and biosurfactants produced by Antarctic psychrotolerant bacteria.</title>
        <authorList>
            <person name="Styczynski M."/>
            <person name="Krucon T."/>
            <person name="Decewicz P."/>
            <person name="Dziewit L."/>
        </authorList>
    </citation>
    <scope>NUCLEOTIDE SEQUENCE [LARGE SCALE GENOMIC DNA]</scope>
    <source>
        <strain evidence="3 4">ANT_H27</strain>
    </source>
</reference>
<dbReference type="InterPro" id="IPR025424">
    <property type="entry name" value="YrhK_domain"/>
</dbReference>
<evidence type="ECO:0000259" key="2">
    <source>
        <dbReference type="Pfam" id="PF14145"/>
    </source>
</evidence>
<evidence type="ECO:0000256" key="1">
    <source>
        <dbReference type="SAM" id="Phobius"/>
    </source>
</evidence>
<dbReference type="OrthoDB" id="5519470at2"/>